<dbReference type="AlphaFoldDB" id="A0A1X0RQ34"/>
<name>A0A1X0RQ34_RHIZD</name>
<evidence type="ECO:0000313" key="3">
    <source>
        <dbReference type="Proteomes" id="UP000242381"/>
    </source>
</evidence>
<sequence>MLLHSKIIVSNICNYVVTYVVHFCMPGLNMLLDARIKHSIPFRDRISVHLLGVLMCIFFCALSAVFLSTSPFHLQPCGKYSCKQARQAQFHGAPMIGSHILISISCSEDTGTKFDPFFSVYVPFDVSNPVDQIMADSNCVKGCCYGSLCSCTAFAVMI</sequence>
<organism evidence="2 3">
    <name type="scientific">Rhizopus microsporus</name>
    <dbReference type="NCBI Taxonomy" id="58291"/>
    <lineage>
        <taxon>Eukaryota</taxon>
        <taxon>Fungi</taxon>
        <taxon>Fungi incertae sedis</taxon>
        <taxon>Mucoromycota</taxon>
        <taxon>Mucoromycotina</taxon>
        <taxon>Mucoromycetes</taxon>
        <taxon>Mucorales</taxon>
        <taxon>Mucorineae</taxon>
        <taxon>Rhizopodaceae</taxon>
        <taxon>Rhizopus</taxon>
    </lineage>
</organism>
<dbReference type="Proteomes" id="UP000242381">
    <property type="component" value="Unassembled WGS sequence"/>
</dbReference>
<protein>
    <submittedName>
        <fullName evidence="2">Uncharacterized protein</fullName>
    </submittedName>
</protein>
<feature type="transmembrane region" description="Helical" evidence="1">
    <location>
        <begin position="46"/>
        <end position="67"/>
    </location>
</feature>
<proteinExistence type="predicted"/>
<accession>A0A1X0RQ34</accession>
<evidence type="ECO:0000256" key="1">
    <source>
        <dbReference type="SAM" id="Phobius"/>
    </source>
</evidence>
<dbReference type="EMBL" id="KV921487">
    <property type="protein sequence ID" value="ORE14172.1"/>
    <property type="molecule type" value="Genomic_DNA"/>
</dbReference>
<keyword evidence="1" id="KW-0812">Transmembrane</keyword>
<gene>
    <name evidence="2" type="ORF">BCV71DRAFT_238682</name>
</gene>
<reference evidence="2 3" key="1">
    <citation type="journal article" date="2016" name="Proc. Natl. Acad. Sci. U.S.A.">
        <title>Lipid metabolic changes in an early divergent fungus govern the establishment of a mutualistic symbiosis with endobacteria.</title>
        <authorList>
            <person name="Lastovetsky O.A."/>
            <person name="Gaspar M.L."/>
            <person name="Mondo S.J."/>
            <person name="LaButti K.M."/>
            <person name="Sandor L."/>
            <person name="Grigoriev I.V."/>
            <person name="Henry S.A."/>
            <person name="Pawlowska T.E."/>
        </authorList>
    </citation>
    <scope>NUCLEOTIDE SEQUENCE [LARGE SCALE GENOMIC DNA]</scope>
    <source>
        <strain evidence="2 3">ATCC 11559</strain>
    </source>
</reference>
<keyword evidence="1" id="KW-0472">Membrane</keyword>
<keyword evidence="1" id="KW-1133">Transmembrane helix</keyword>
<evidence type="ECO:0000313" key="2">
    <source>
        <dbReference type="EMBL" id="ORE14172.1"/>
    </source>
</evidence>